<accession>A0A6C0L9K7</accession>
<dbReference type="EMBL" id="MN740460">
    <property type="protein sequence ID" value="QHU27656.1"/>
    <property type="molecule type" value="Genomic_DNA"/>
</dbReference>
<reference evidence="1" key="1">
    <citation type="journal article" date="2020" name="Nature">
        <title>Giant virus diversity and host interactions through global metagenomics.</title>
        <authorList>
            <person name="Schulz F."/>
            <person name="Roux S."/>
            <person name="Paez-Espino D."/>
            <person name="Jungbluth S."/>
            <person name="Walsh D.A."/>
            <person name="Denef V.J."/>
            <person name="McMahon K.D."/>
            <person name="Konstantinidis K.T."/>
            <person name="Eloe-Fadrosh E.A."/>
            <person name="Kyrpides N.C."/>
            <person name="Woyke T."/>
        </authorList>
    </citation>
    <scope>NUCLEOTIDE SEQUENCE</scope>
    <source>
        <strain evidence="1">GVMAG-M-3300027769-26</strain>
    </source>
</reference>
<name>A0A6C0L9K7_9ZZZZ</name>
<sequence length="260" mass="30259">MYVRSHIDTVSGDRKYIYIDENNKKYIRDKNKYYPIKKYKGVYTLQKIRGGAMGVNIDVELLVYDIKDVDGKVSKEAKKFDTTIDLSNIVLNPNDEKYKEIIKDNKIYIFNKGSESIEKLLSTLNVDIININHYVIIKIGDNVFKVIYKKIIKYTLRSMANINDKYNIIYIRNNKIDEKSTDNLEENFLTIFSITDVDDVNDVNVSQSYDDYTVLAGTLGTVGTAGTADTAELRAIEKKEKEEYNRLYHYTLNKLKEIYR</sequence>
<proteinExistence type="predicted"/>
<organism evidence="1">
    <name type="scientific">viral metagenome</name>
    <dbReference type="NCBI Taxonomy" id="1070528"/>
    <lineage>
        <taxon>unclassified sequences</taxon>
        <taxon>metagenomes</taxon>
        <taxon>organismal metagenomes</taxon>
    </lineage>
</organism>
<dbReference type="AlphaFoldDB" id="A0A6C0L9K7"/>
<protein>
    <submittedName>
        <fullName evidence="1">Uncharacterized protein</fullName>
    </submittedName>
</protein>
<evidence type="ECO:0000313" key="1">
    <source>
        <dbReference type="EMBL" id="QHU27656.1"/>
    </source>
</evidence>